<organism evidence="2 3">
    <name type="scientific">Heligmosomoides polygyrus</name>
    <name type="common">Parasitic roundworm</name>
    <dbReference type="NCBI Taxonomy" id="6339"/>
    <lineage>
        <taxon>Eukaryota</taxon>
        <taxon>Metazoa</taxon>
        <taxon>Ecdysozoa</taxon>
        <taxon>Nematoda</taxon>
        <taxon>Chromadorea</taxon>
        <taxon>Rhabditida</taxon>
        <taxon>Rhabditina</taxon>
        <taxon>Rhabditomorpha</taxon>
        <taxon>Strongyloidea</taxon>
        <taxon>Heligmosomidae</taxon>
        <taxon>Heligmosomoides</taxon>
    </lineage>
</organism>
<evidence type="ECO:0000313" key="1">
    <source>
        <dbReference type="EMBL" id="VDO69210.1"/>
    </source>
</evidence>
<reference evidence="3" key="2">
    <citation type="submission" date="2019-09" db="UniProtKB">
        <authorList>
            <consortium name="WormBaseParasite"/>
        </authorList>
    </citation>
    <scope>IDENTIFICATION</scope>
</reference>
<dbReference type="WBParaSite" id="HPBE_0000666201-mRNA-1">
    <property type="protein sequence ID" value="HPBE_0000666201-mRNA-1"/>
    <property type="gene ID" value="HPBE_0000666201"/>
</dbReference>
<gene>
    <name evidence="1" type="ORF">HPBE_LOCUS6663</name>
</gene>
<dbReference type="Proteomes" id="UP000050761">
    <property type="component" value="Unassembled WGS sequence"/>
</dbReference>
<sequence length="118" mass="13406">MKREEYEESEKQREGNVLPWNNRLTEDNAGYVLRVTYDTRRPARQIQFTAIGASQPDRRKHTDTYIVDVKRHGTRGPHELKQFDSEVVRCSTMIMAACAGPTPTAMRWSVGVGIVAIG</sequence>
<keyword evidence="2" id="KW-1185">Reference proteome</keyword>
<proteinExistence type="predicted"/>
<evidence type="ECO:0000313" key="2">
    <source>
        <dbReference type="Proteomes" id="UP000050761"/>
    </source>
</evidence>
<protein>
    <submittedName>
        <fullName evidence="3">Fibronectin type-III domain-containing protein</fullName>
    </submittedName>
</protein>
<reference evidence="1 2" key="1">
    <citation type="submission" date="2018-11" db="EMBL/GenBank/DDBJ databases">
        <authorList>
            <consortium name="Pathogen Informatics"/>
        </authorList>
    </citation>
    <scope>NUCLEOTIDE SEQUENCE [LARGE SCALE GENOMIC DNA]</scope>
</reference>
<accession>A0A183FIE6</accession>
<name>A0A183FIE6_HELPZ</name>
<dbReference type="AlphaFoldDB" id="A0A183FIE6"/>
<evidence type="ECO:0000313" key="3">
    <source>
        <dbReference type="WBParaSite" id="HPBE_0000666201-mRNA-1"/>
    </source>
</evidence>
<accession>A0A3P7X5U4</accession>
<dbReference type="EMBL" id="UZAH01025713">
    <property type="protein sequence ID" value="VDO69210.1"/>
    <property type="molecule type" value="Genomic_DNA"/>
</dbReference>